<reference evidence="3" key="1">
    <citation type="journal article" date="2019" name="Int. J. Syst. Evol. Microbiol.">
        <title>The Global Catalogue of Microorganisms (GCM) 10K type strain sequencing project: providing services to taxonomists for standard genome sequencing and annotation.</title>
        <authorList>
            <consortium name="The Broad Institute Genomics Platform"/>
            <consortium name="The Broad Institute Genome Sequencing Center for Infectious Disease"/>
            <person name="Wu L."/>
            <person name="Ma J."/>
        </authorList>
    </citation>
    <scope>NUCLEOTIDE SEQUENCE [LARGE SCALE GENOMIC DNA]</scope>
    <source>
        <strain evidence="3">JCM 31202</strain>
    </source>
</reference>
<dbReference type="RefSeq" id="WP_378307549.1">
    <property type="nucleotide sequence ID" value="NZ_JBHTJA010000205.1"/>
</dbReference>
<feature type="region of interest" description="Disordered" evidence="1">
    <location>
        <begin position="212"/>
        <end position="236"/>
    </location>
</feature>
<comment type="caution">
    <text evidence="2">The sequence shown here is derived from an EMBL/GenBank/DDBJ whole genome shotgun (WGS) entry which is preliminary data.</text>
</comment>
<dbReference type="Proteomes" id="UP001596972">
    <property type="component" value="Unassembled WGS sequence"/>
</dbReference>
<feature type="non-terminal residue" evidence="2">
    <location>
        <position position="604"/>
    </location>
</feature>
<proteinExistence type="predicted"/>
<protein>
    <submittedName>
        <fullName evidence="2">DUF5682 family protein</fullName>
    </submittedName>
</protein>
<dbReference type="InterPro" id="IPR043737">
    <property type="entry name" value="DUF5682"/>
</dbReference>
<organism evidence="2 3">
    <name type="scientific">Actinomadura sediminis</name>
    <dbReference type="NCBI Taxonomy" id="1038904"/>
    <lineage>
        <taxon>Bacteria</taxon>
        <taxon>Bacillati</taxon>
        <taxon>Actinomycetota</taxon>
        <taxon>Actinomycetes</taxon>
        <taxon>Streptosporangiales</taxon>
        <taxon>Thermomonosporaceae</taxon>
        <taxon>Actinomadura</taxon>
    </lineage>
</organism>
<evidence type="ECO:0000313" key="3">
    <source>
        <dbReference type="Proteomes" id="UP001596972"/>
    </source>
</evidence>
<dbReference type="EMBL" id="JBHTJA010000205">
    <property type="protein sequence ID" value="MFD0906046.1"/>
    <property type="molecule type" value="Genomic_DNA"/>
</dbReference>
<accession>A0ABW3F4S9</accession>
<name>A0ABW3F4S9_9ACTN</name>
<evidence type="ECO:0000313" key="2">
    <source>
        <dbReference type="EMBL" id="MFD0906046.1"/>
    </source>
</evidence>
<evidence type="ECO:0000256" key="1">
    <source>
        <dbReference type="SAM" id="MobiDB-lite"/>
    </source>
</evidence>
<keyword evidence="3" id="KW-1185">Reference proteome</keyword>
<dbReference type="Pfam" id="PF18934">
    <property type="entry name" value="DUF5682"/>
    <property type="match status" value="1"/>
</dbReference>
<gene>
    <name evidence="2" type="ORF">ACFQ11_37125</name>
</gene>
<feature type="compositionally biased region" description="Gly residues" evidence="1">
    <location>
        <begin position="215"/>
        <end position="225"/>
    </location>
</feature>
<sequence length="604" mass="63736">MAVTFVGVRHHSPACARLVRETIERLRPAHVLVEGPVDFTGRLDELLLGHEPPVAIFSYHRDGDRVGRCWTPFCGYSPEWIALHAGRAAGADVRFVDLPAWHPALADRDNRYADAEKRYAEATGRLLREFAVDNTDVLWDHLVEIADPDGLAERLDAYFDLVRGEADAGADDAAREAYMARWVRAAEAAAGGRPVVVVTGGFHTPALRALTAGPGPDGGADGGAGWPEVPEPPDGSEGGSFLVPYSFRRLDAFTGYQSGMPSPEYYERLWADGPDGAAAALTESVVTRLRERRQPVSTADLIAARTLTDGLTRLRGHRAPARTDLLDGLVAALVADDLDQRLPWTSRGPLGPGAHPAVVEMVAALSGDRVGRLHPDTPAPPLVHHVAAELERLGLDQSGPLTVKLTRPRGLERSRALHRLRVLRIPGFERESGPGSGADQVLDERWRIAAADPRGDREAALIEAGAYGPTLADAAAAVLDERGARAGTDVAGLADVLFDAALCGCADQSGGVAASLAAGIAAASDVPALGAALDVVLGLWRHDRVLGTAGSPAFGSVITECTDRLLWLLEGTLGAPAPADHGRVRADAADRDALRAASAPADAG</sequence>